<feature type="region of interest" description="Disordered" evidence="1">
    <location>
        <begin position="42"/>
        <end position="94"/>
    </location>
</feature>
<gene>
    <name evidence="2" type="ORF">LTR82_007465</name>
</gene>
<feature type="compositionally biased region" description="Low complexity" evidence="1">
    <location>
        <begin position="73"/>
        <end position="88"/>
    </location>
</feature>
<dbReference type="EMBL" id="JASUXU010000020">
    <property type="protein sequence ID" value="KAK0321497.1"/>
    <property type="molecule type" value="Genomic_DNA"/>
</dbReference>
<proteinExistence type="predicted"/>
<evidence type="ECO:0000313" key="2">
    <source>
        <dbReference type="EMBL" id="KAK0321497.1"/>
    </source>
</evidence>
<sequence>MPVLPSLTNSFAIVGHEVFDRLSDAVLSDAIKLQTASVLAEQHDSPSMSLATSANSPQQQQEQQHQSGHTHPLHPLIQQPALPQPQHQEPGTAAPMHAPLAVDTEFLHSYNDIQTLYHHQRVDDSVMHLSQDWLGYIGTVEPAGGYMANAHLQPQQHRRPFIPSQQAPYQPPSTRM</sequence>
<accession>A0AAN6FP77</accession>
<protein>
    <submittedName>
        <fullName evidence="2">Uncharacterized protein</fullName>
    </submittedName>
</protein>
<comment type="caution">
    <text evidence="2">The sequence shown here is derived from an EMBL/GenBank/DDBJ whole genome shotgun (WGS) entry which is preliminary data.</text>
</comment>
<dbReference type="AlphaFoldDB" id="A0AAN6FP77"/>
<evidence type="ECO:0000256" key="1">
    <source>
        <dbReference type="SAM" id="MobiDB-lite"/>
    </source>
</evidence>
<feature type="compositionally biased region" description="Polar residues" evidence="1">
    <location>
        <begin position="45"/>
        <end position="57"/>
    </location>
</feature>
<organism evidence="2 3">
    <name type="scientific">Friedmanniomyces endolithicus</name>
    <dbReference type="NCBI Taxonomy" id="329885"/>
    <lineage>
        <taxon>Eukaryota</taxon>
        <taxon>Fungi</taxon>
        <taxon>Dikarya</taxon>
        <taxon>Ascomycota</taxon>
        <taxon>Pezizomycotina</taxon>
        <taxon>Dothideomycetes</taxon>
        <taxon>Dothideomycetidae</taxon>
        <taxon>Mycosphaerellales</taxon>
        <taxon>Teratosphaeriaceae</taxon>
        <taxon>Friedmanniomyces</taxon>
    </lineage>
</organism>
<reference evidence="2" key="1">
    <citation type="submission" date="2021-12" db="EMBL/GenBank/DDBJ databases">
        <title>Black yeast isolated from Biological Soil Crust.</title>
        <authorList>
            <person name="Kurbessoian T."/>
        </authorList>
    </citation>
    <scope>NUCLEOTIDE SEQUENCE</scope>
    <source>
        <strain evidence="2">CCFEE 5208</strain>
    </source>
</reference>
<name>A0AAN6FP77_9PEZI</name>
<dbReference type="Proteomes" id="UP001168146">
    <property type="component" value="Unassembled WGS sequence"/>
</dbReference>
<evidence type="ECO:0000313" key="3">
    <source>
        <dbReference type="Proteomes" id="UP001168146"/>
    </source>
</evidence>